<dbReference type="EMBL" id="RAPF01000002">
    <property type="protein sequence ID" value="RKF22564.1"/>
    <property type="molecule type" value="Genomic_DNA"/>
</dbReference>
<dbReference type="Proteomes" id="UP000284395">
    <property type="component" value="Unassembled WGS sequence"/>
</dbReference>
<dbReference type="AlphaFoldDB" id="A0A420EPH3"/>
<dbReference type="OrthoDB" id="7593450at2"/>
<accession>A0A420EPH3</accession>
<evidence type="ECO:0000313" key="2">
    <source>
        <dbReference type="Proteomes" id="UP000284395"/>
    </source>
</evidence>
<evidence type="ECO:0000313" key="1">
    <source>
        <dbReference type="EMBL" id="RKF22564.1"/>
    </source>
</evidence>
<reference evidence="1 2" key="1">
    <citation type="submission" date="2018-09" db="EMBL/GenBank/DDBJ databases">
        <title>Altererythrobacter spongiae sp. nov., isolated from a marine sponge.</title>
        <authorList>
            <person name="Zhuang L."/>
            <person name="Luo L."/>
        </authorList>
    </citation>
    <scope>NUCLEOTIDE SEQUENCE [LARGE SCALE GENOMIC DNA]</scope>
    <source>
        <strain evidence="1 2">HN-Y73</strain>
    </source>
</reference>
<dbReference type="InterPro" id="IPR011990">
    <property type="entry name" value="TPR-like_helical_dom_sf"/>
</dbReference>
<comment type="caution">
    <text evidence="1">The sequence shown here is derived from an EMBL/GenBank/DDBJ whole genome shotgun (WGS) entry which is preliminary data.</text>
</comment>
<sequence length="184" mass="21883">MTAPHRRWARELLHFWFHTLKPSDWFQPAPTVDAELRKRFEPDLLMLWNRPAHEFLGNAQTALAAVLLFDQVPRNIYRETRRSFAFDPLARTITRRALVDRYDLTLPRQQRHFLAMPLMHSEFIADQLWSREYFTGLGRNYGMPHARSHYAMIARFGRFPHRNKLLGRISTPAEKRAIKAGFVW</sequence>
<organism evidence="1 2">
    <name type="scientific">Altericroceibacterium spongiae</name>
    <dbReference type="NCBI Taxonomy" id="2320269"/>
    <lineage>
        <taxon>Bacteria</taxon>
        <taxon>Pseudomonadati</taxon>
        <taxon>Pseudomonadota</taxon>
        <taxon>Alphaproteobacteria</taxon>
        <taxon>Sphingomonadales</taxon>
        <taxon>Erythrobacteraceae</taxon>
        <taxon>Altericroceibacterium</taxon>
    </lineage>
</organism>
<name>A0A420EPH3_9SPHN</name>
<proteinExistence type="predicted"/>
<protein>
    <submittedName>
        <fullName evidence="1">DUF924 domain-containing protein</fullName>
    </submittedName>
</protein>
<dbReference type="Gene3D" id="1.20.58.320">
    <property type="entry name" value="TPR-like"/>
    <property type="match status" value="1"/>
</dbReference>
<dbReference type="Pfam" id="PF06041">
    <property type="entry name" value="DUF924"/>
    <property type="match status" value="1"/>
</dbReference>
<gene>
    <name evidence="1" type="ORF">D6851_04925</name>
</gene>
<dbReference type="Gene3D" id="1.25.40.10">
    <property type="entry name" value="Tetratricopeptide repeat domain"/>
    <property type="match status" value="1"/>
</dbReference>
<keyword evidence="2" id="KW-1185">Reference proteome</keyword>
<dbReference type="InterPro" id="IPR010323">
    <property type="entry name" value="DUF924"/>
</dbReference>
<dbReference type="SUPFAM" id="SSF48452">
    <property type="entry name" value="TPR-like"/>
    <property type="match status" value="1"/>
</dbReference>
<dbReference type="RefSeq" id="WP_120323760.1">
    <property type="nucleotide sequence ID" value="NZ_RAPF01000002.1"/>
</dbReference>